<keyword evidence="1" id="KW-0547">Nucleotide-binding</keyword>
<comment type="subcellular location">
    <subcellularLocation>
        <location evidence="1">Cytoplasm</location>
    </subcellularLocation>
</comment>
<dbReference type="EMBL" id="BRXY01000437">
    <property type="protein sequence ID" value="GMH95060.1"/>
    <property type="molecule type" value="Genomic_DNA"/>
</dbReference>
<dbReference type="PANTHER" id="PTHR23078">
    <property type="entry name" value="VESICULAR-FUSION PROTEIN NSF"/>
    <property type="match status" value="1"/>
</dbReference>
<sequence>MKIPGCTLLLVAACALLSDYRYCNGFFAPSSPRRRRHAQIERLGAKAERPTELTNQEKANLTSGKTPESIQRLLDELEGYLDIYICKGTKVSIVGALETLQKIQKEEGELELLNFGGKVDWYARGIQFCKNAGLDEARLFRDGYGERETGGKEKVGGKATVASYGNDVNDRRKDVELREEFEAKLKAKQRQQQDNKLKDDFTDSFVGLNIPKGEEKGEGEAGKAEKFVGLNIPTKRQSPDRVGGEDVKMPESYTSQNMGLGYSPSLLKSSSLFTGSNLGLGGVDDILKEIKRRVWIPLSTPPELLDQLGVTPVRGLLLHGPPGCGKTAIARGLAGILSPHRPMTVVAGPEIMQKFVGASEETIRAIFDSPPPVMEGGDKHSLHVIVFDELDAIARKRGGGTAGGAEQGEAGMARDSVVNQLLATMDGVRPLAVPTLVVGLTNRRGLIDSALLRPGRFEVQIEVQMPEGKKERAEIFRVHTKKMFMNDRITKGVVYSDLIEELSGTISEGFSGAAIEGVCRSAASRALERAVDGCQEDSAKLLKMCRLERKDFIEAIEDVAKALGEGD</sequence>
<keyword evidence="6" id="KW-1185">Reference proteome</keyword>
<reference evidence="6" key="1">
    <citation type="journal article" date="2023" name="Commun. Biol.">
        <title>Genome analysis of Parmales, the sister group of diatoms, reveals the evolutionary specialization of diatoms from phago-mixotrophs to photoautotrophs.</title>
        <authorList>
            <person name="Ban H."/>
            <person name="Sato S."/>
            <person name="Yoshikawa S."/>
            <person name="Yamada K."/>
            <person name="Nakamura Y."/>
            <person name="Ichinomiya M."/>
            <person name="Sato N."/>
            <person name="Blanc-Mathieu R."/>
            <person name="Endo H."/>
            <person name="Kuwata A."/>
            <person name="Ogata H."/>
        </authorList>
    </citation>
    <scope>NUCLEOTIDE SEQUENCE [LARGE SCALE GENOMIC DNA]</scope>
    <source>
        <strain evidence="6">NIES 3701</strain>
    </source>
</reference>
<accession>A0A9W7EYF9</accession>
<evidence type="ECO:0000313" key="6">
    <source>
        <dbReference type="Proteomes" id="UP001165085"/>
    </source>
</evidence>
<dbReference type="InterPro" id="IPR003959">
    <property type="entry name" value="ATPase_AAA_core"/>
</dbReference>
<name>A0A9W7EYF9_9STRA</name>
<dbReference type="InterPro" id="IPR039812">
    <property type="entry name" value="Vesicle-fus_ATPase"/>
</dbReference>
<keyword evidence="1" id="KW-0813">Transport</keyword>
<comment type="function">
    <text evidence="1">Required for vesicle-mediated transport. Catalyzes the fusion of transport vesicles within the Golgi cisternae. Is also required for transport from the endoplasmic reticulum to the Golgi stack. Seems to function as a fusion protein required for the delivery of cargo proteins to all compartments of the Golgi stack independent of vesicle origin.</text>
</comment>
<dbReference type="InterPro" id="IPR027417">
    <property type="entry name" value="P-loop_NTPase"/>
</dbReference>
<evidence type="ECO:0000256" key="3">
    <source>
        <dbReference type="SAM" id="SignalP"/>
    </source>
</evidence>
<dbReference type="AlphaFoldDB" id="A0A9W7EYF9"/>
<dbReference type="EC" id="3.6.4.6" evidence="1"/>
<dbReference type="OrthoDB" id="9982946at2759"/>
<feature type="chain" id="PRO_5040939638" description="Vesicle-fusing ATPase" evidence="3">
    <location>
        <begin position="26"/>
        <end position="567"/>
    </location>
</feature>
<comment type="cofactor">
    <cofactor evidence="1">
        <name>Mg(2+)</name>
        <dbReference type="ChEBI" id="CHEBI:18420"/>
    </cofactor>
    <text evidence="1">Binds 1 Mg(2+) ion per subunit.</text>
</comment>
<keyword evidence="3" id="KW-0732">Signal</keyword>
<dbReference type="GO" id="GO:0035494">
    <property type="term" value="P:SNARE complex disassembly"/>
    <property type="evidence" value="ECO:0007669"/>
    <property type="project" value="InterPro"/>
</dbReference>
<keyword evidence="1" id="KW-0479">Metal-binding</keyword>
<feature type="region of interest" description="Disordered" evidence="2">
    <location>
        <begin position="42"/>
        <end position="64"/>
    </location>
</feature>
<dbReference type="Proteomes" id="UP001165085">
    <property type="component" value="Unassembled WGS sequence"/>
</dbReference>
<evidence type="ECO:0000259" key="4">
    <source>
        <dbReference type="SMART" id="SM00382"/>
    </source>
</evidence>
<dbReference type="InterPro" id="IPR003593">
    <property type="entry name" value="AAA+_ATPase"/>
</dbReference>
<feature type="compositionally biased region" description="Polar residues" evidence="2">
    <location>
        <begin position="52"/>
        <end position="64"/>
    </location>
</feature>
<dbReference type="GO" id="GO:0016887">
    <property type="term" value="F:ATP hydrolysis activity"/>
    <property type="evidence" value="ECO:0007669"/>
    <property type="project" value="InterPro"/>
</dbReference>
<proteinExistence type="inferred from homology"/>
<organism evidence="5 6">
    <name type="scientific">Triparma strigata</name>
    <dbReference type="NCBI Taxonomy" id="1606541"/>
    <lineage>
        <taxon>Eukaryota</taxon>
        <taxon>Sar</taxon>
        <taxon>Stramenopiles</taxon>
        <taxon>Ochrophyta</taxon>
        <taxon>Bolidophyceae</taxon>
        <taxon>Parmales</taxon>
        <taxon>Triparmaceae</taxon>
        <taxon>Triparma</taxon>
    </lineage>
</organism>
<dbReference type="PANTHER" id="PTHR23078:SF2">
    <property type="entry name" value="VESICLE-FUSING ATPASE"/>
    <property type="match status" value="1"/>
</dbReference>
<comment type="caution">
    <text evidence="5">The sequence shown here is derived from an EMBL/GenBank/DDBJ whole genome shotgun (WGS) entry which is preliminary data.</text>
</comment>
<keyword evidence="1" id="KW-0378">Hydrolase</keyword>
<dbReference type="FunFam" id="3.40.50.300:FF:000154">
    <property type="entry name" value="Vesicle-fusing ATPase 1"/>
    <property type="match status" value="1"/>
</dbReference>
<evidence type="ECO:0000256" key="1">
    <source>
        <dbReference type="RuleBase" id="RU367045"/>
    </source>
</evidence>
<protein>
    <recommendedName>
        <fullName evidence="1">Vesicle-fusing ATPase</fullName>
        <ecNumber evidence="1">3.6.4.6</ecNumber>
    </recommendedName>
</protein>
<keyword evidence="1" id="KW-0653">Protein transport</keyword>
<comment type="catalytic activity">
    <reaction evidence="1">
        <text>ATP + H2O = ADP + phosphate + H(+)</text>
        <dbReference type="Rhea" id="RHEA:13065"/>
        <dbReference type="ChEBI" id="CHEBI:15377"/>
        <dbReference type="ChEBI" id="CHEBI:15378"/>
        <dbReference type="ChEBI" id="CHEBI:30616"/>
        <dbReference type="ChEBI" id="CHEBI:43474"/>
        <dbReference type="ChEBI" id="CHEBI:456216"/>
        <dbReference type="EC" id="3.6.4.6"/>
    </reaction>
</comment>
<evidence type="ECO:0000256" key="2">
    <source>
        <dbReference type="SAM" id="MobiDB-lite"/>
    </source>
</evidence>
<dbReference type="GO" id="GO:0005524">
    <property type="term" value="F:ATP binding"/>
    <property type="evidence" value="ECO:0007669"/>
    <property type="project" value="UniProtKB-UniRule"/>
</dbReference>
<dbReference type="GO" id="GO:0043001">
    <property type="term" value="P:Golgi to plasma membrane protein transport"/>
    <property type="evidence" value="ECO:0007669"/>
    <property type="project" value="TreeGrafter"/>
</dbReference>
<keyword evidence="1" id="KW-0963">Cytoplasm</keyword>
<dbReference type="Gene3D" id="3.40.50.300">
    <property type="entry name" value="P-loop containing nucleotide triphosphate hydrolases"/>
    <property type="match status" value="1"/>
</dbReference>
<evidence type="ECO:0000313" key="5">
    <source>
        <dbReference type="EMBL" id="GMH95060.1"/>
    </source>
</evidence>
<gene>
    <name evidence="5" type="ORF">TrST_g1560</name>
</gene>
<feature type="signal peptide" evidence="3">
    <location>
        <begin position="1"/>
        <end position="25"/>
    </location>
</feature>
<dbReference type="InterPro" id="IPR041569">
    <property type="entry name" value="AAA_lid_3"/>
</dbReference>
<dbReference type="GO" id="GO:0046872">
    <property type="term" value="F:metal ion binding"/>
    <property type="evidence" value="ECO:0007669"/>
    <property type="project" value="UniProtKB-UniRule"/>
</dbReference>
<comment type="similarity">
    <text evidence="1">Belongs to the AAA ATPase family.</text>
</comment>
<dbReference type="Pfam" id="PF17862">
    <property type="entry name" value="AAA_lid_3"/>
    <property type="match status" value="1"/>
</dbReference>
<dbReference type="GO" id="GO:0005795">
    <property type="term" value="C:Golgi stack"/>
    <property type="evidence" value="ECO:0007669"/>
    <property type="project" value="TreeGrafter"/>
</dbReference>
<dbReference type="SUPFAM" id="SSF52540">
    <property type="entry name" value="P-loop containing nucleoside triphosphate hydrolases"/>
    <property type="match status" value="1"/>
</dbReference>
<keyword evidence="1" id="KW-0931">ER-Golgi transport</keyword>
<feature type="compositionally biased region" description="Basic and acidic residues" evidence="2">
    <location>
        <begin position="42"/>
        <end position="51"/>
    </location>
</feature>
<dbReference type="Pfam" id="PF00004">
    <property type="entry name" value="AAA"/>
    <property type="match status" value="1"/>
</dbReference>
<feature type="domain" description="AAA+ ATPase" evidence="4">
    <location>
        <begin position="312"/>
        <end position="467"/>
    </location>
</feature>
<keyword evidence="1" id="KW-0067">ATP-binding</keyword>
<dbReference type="Gene3D" id="1.10.8.60">
    <property type="match status" value="1"/>
</dbReference>
<dbReference type="GO" id="GO:0006891">
    <property type="term" value="P:intra-Golgi vesicle-mediated transport"/>
    <property type="evidence" value="ECO:0007669"/>
    <property type="project" value="TreeGrafter"/>
</dbReference>
<dbReference type="SMART" id="SM00382">
    <property type="entry name" value="AAA"/>
    <property type="match status" value="1"/>
</dbReference>
<keyword evidence="1" id="KW-0460">Magnesium</keyword>